<dbReference type="PROSITE" id="PS00107">
    <property type="entry name" value="PROTEIN_KINASE_ATP"/>
    <property type="match status" value="1"/>
</dbReference>
<dbReference type="Pfam" id="PF08238">
    <property type="entry name" value="Sel1"/>
    <property type="match status" value="12"/>
</dbReference>
<keyword evidence="4" id="KW-1185">Reference proteome</keyword>
<dbReference type="PANTHER" id="PTHR43628">
    <property type="entry name" value="ACTIVATOR OF C KINASE PROTEIN 1-RELATED"/>
    <property type="match status" value="1"/>
</dbReference>
<accession>A0A2Z6RNV1</accession>
<proteinExistence type="predicted"/>
<comment type="caution">
    <text evidence="3">The sequence shown here is derived from an EMBL/GenBank/DDBJ whole genome shotgun (WGS) entry which is preliminary data.</text>
</comment>
<dbReference type="Gene3D" id="1.10.510.10">
    <property type="entry name" value="Transferase(Phosphotransferase) domain 1"/>
    <property type="match status" value="1"/>
</dbReference>
<dbReference type="SUPFAM" id="SSF56112">
    <property type="entry name" value="Protein kinase-like (PK-like)"/>
    <property type="match status" value="1"/>
</dbReference>
<dbReference type="SUPFAM" id="SSF81901">
    <property type="entry name" value="HCP-like"/>
    <property type="match status" value="3"/>
</dbReference>
<dbReference type="STRING" id="94130.A0A2Z6RNV1"/>
<dbReference type="InterPro" id="IPR011009">
    <property type="entry name" value="Kinase-like_dom_sf"/>
</dbReference>
<protein>
    <recommendedName>
        <fullName evidence="2">Protein kinase domain-containing protein</fullName>
    </recommendedName>
</protein>
<dbReference type="Pfam" id="PF07714">
    <property type="entry name" value="PK_Tyr_Ser-Thr"/>
    <property type="match status" value="1"/>
</dbReference>
<keyword evidence="1" id="KW-0067">ATP-binding</keyword>
<gene>
    <name evidence="3" type="ORF">RclHR1_22330002</name>
</gene>
<dbReference type="InterPro" id="IPR000719">
    <property type="entry name" value="Prot_kinase_dom"/>
</dbReference>
<keyword evidence="1" id="KW-0547">Nucleotide-binding</keyword>
<dbReference type="GO" id="GO:0004672">
    <property type="term" value="F:protein kinase activity"/>
    <property type="evidence" value="ECO:0007669"/>
    <property type="project" value="InterPro"/>
</dbReference>
<dbReference type="GO" id="GO:0005524">
    <property type="term" value="F:ATP binding"/>
    <property type="evidence" value="ECO:0007669"/>
    <property type="project" value="UniProtKB-UniRule"/>
</dbReference>
<evidence type="ECO:0000259" key="2">
    <source>
        <dbReference type="PROSITE" id="PS50011"/>
    </source>
</evidence>
<dbReference type="AlphaFoldDB" id="A0A2Z6RNV1"/>
<dbReference type="Proteomes" id="UP000247702">
    <property type="component" value="Unassembled WGS sequence"/>
</dbReference>
<evidence type="ECO:0000313" key="3">
    <source>
        <dbReference type="EMBL" id="GBB93808.1"/>
    </source>
</evidence>
<sequence>MLNETELNETSIDWLEKSITNDYINYFDYSEFNNIQSLGSGSYGRVVRVNWKNAGIFFALKTFNDDKLTLKEVVNEIRLQKKVDFHENILRFCGITKKEKAFLEYADGGTLKNYLNEHFTKLDWNDKYQLAFQLASAVACLHVCEIVHRDLHSSNVLIHQKRIKLADFGLSKKIAEASNDTSKLCGIIPYIDPKSLNDPNYKLNKQSDIYSIGVLMWQISSGCQPFLNNSSCYDASLILPIVNGKREEIIDGTPVEFSNLYTRCWEDEPNKRPNIQIVVSILENAISPRQHHDNTIDDEKEINSVRVGVESISISETSEGIIDLNEGLILSGSCMDLQHKTSSYQLNLVKENELNLNDLRGILVQEMGDFESIYYNIIIDSLITHINKLHDEGDNFDLIKQFIIKLQRLDHISNKLIIWLLRNQDKPQYIWILGLFYYCNNSIESNSVKAFQLFSMSTDKNYPIAQYYLAKCYHDGRGTEKDYNLAFGLYQKAAENECIISQLYLGYCYEFGIGTEINKEKVFEYYIKSANKGHKIAQNNIGFLYEKGEGIERDQELAVYWYEKAANNGYCVALYNLGQCYRIGKGVGKDETKAFSYYKLSADQEYVDAQFQLGYCYDEGIGTCINKNMAFYWYNKAAENGNDIARYNLAQFYRLGIGIIKNEIKAFELYKELSEKSHSDAQNNLGVQYLYGEGIEKNIDQAVYWLQEAADNKNEAALYNLGELFEYGIGVDKNEFKAFDCYKESAEIGFVEARFQLGYCYVNGIGTKIDKEKGLELYNKAAGKSYIEEEDDDDLVQVVHWYQRAAENDNKLALYKLGELYEFGIGVRKDEYRMFYFYKKSVDQGYNAQHKLKYCYEKGIGFDIDKEKVDFKN</sequence>
<feature type="binding site" evidence="1">
    <location>
        <position position="61"/>
    </location>
    <ligand>
        <name>ATP</name>
        <dbReference type="ChEBI" id="CHEBI:30616"/>
    </ligand>
</feature>
<dbReference type="InterPro" id="IPR017441">
    <property type="entry name" value="Protein_kinase_ATP_BS"/>
</dbReference>
<organism evidence="3 4">
    <name type="scientific">Rhizophagus clarus</name>
    <dbReference type="NCBI Taxonomy" id="94130"/>
    <lineage>
        <taxon>Eukaryota</taxon>
        <taxon>Fungi</taxon>
        <taxon>Fungi incertae sedis</taxon>
        <taxon>Mucoromycota</taxon>
        <taxon>Glomeromycotina</taxon>
        <taxon>Glomeromycetes</taxon>
        <taxon>Glomerales</taxon>
        <taxon>Glomeraceae</taxon>
        <taxon>Rhizophagus</taxon>
    </lineage>
</organism>
<evidence type="ECO:0000313" key="4">
    <source>
        <dbReference type="Proteomes" id="UP000247702"/>
    </source>
</evidence>
<feature type="domain" description="Protein kinase" evidence="2">
    <location>
        <begin position="32"/>
        <end position="286"/>
    </location>
</feature>
<dbReference type="InterPro" id="IPR011990">
    <property type="entry name" value="TPR-like_helical_dom_sf"/>
</dbReference>
<dbReference type="PRINTS" id="PR00109">
    <property type="entry name" value="TYRKINASE"/>
</dbReference>
<dbReference type="EMBL" id="BEXD01001373">
    <property type="protein sequence ID" value="GBB93808.1"/>
    <property type="molecule type" value="Genomic_DNA"/>
</dbReference>
<dbReference type="InterPro" id="IPR006597">
    <property type="entry name" value="Sel1-like"/>
</dbReference>
<name>A0A2Z6RNV1_9GLOM</name>
<dbReference type="InterPro" id="IPR052945">
    <property type="entry name" value="Mitotic_Regulator"/>
</dbReference>
<dbReference type="PANTHER" id="PTHR43628:SF1">
    <property type="entry name" value="CHITIN SYNTHASE REGULATORY FACTOR 2-RELATED"/>
    <property type="match status" value="1"/>
</dbReference>
<reference evidence="3 4" key="1">
    <citation type="submission" date="2017-11" db="EMBL/GenBank/DDBJ databases">
        <title>The genome of Rhizophagus clarus HR1 reveals common genetic basis of auxotrophy among arbuscular mycorrhizal fungi.</title>
        <authorList>
            <person name="Kobayashi Y."/>
        </authorList>
    </citation>
    <scope>NUCLEOTIDE SEQUENCE [LARGE SCALE GENOMIC DNA]</scope>
    <source>
        <strain evidence="3 4">HR1</strain>
    </source>
</reference>
<dbReference type="SMART" id="SM00671">
    <property type="entry name" value="SEL1"/>
    <property type="match status" value="11"/>
</dbReference>
<dbReference type="PROSITE" id="PS50011">
    <property type="entry name" value="PROTEIN_KINASE_DOM"/>
    <property type="match status" value="1"/>
</dbReference>
<dbReference type="InterPro" id="IPR001245">
    <property type="entry name" value="Ser-Thr/Tyr_kinase_cat_dom"/>
</dbReference>
<evidence type="ECO:0000256" key="1">
    <source>
        <dbReference type="PROSITE-ProRule" id="PRU10141"/>
    </source>
</evidence>
<dbReference type="Gene3D" id="1.25.40.10">
    <property type="entry name" value="Tetratricopeptide repeat domain"/>
    <property type="match status" value="4"/>
</dbReference>